<dbReference type="Pfam" id="PF23023">
    <property type="entry name" value="Anti-Pycsar_Apyc1"/>
    <property type="match status" value="1"/>
</dbReference>
<evidence type="ECO:0000256" key="7">
    <source>
        <dbReference type="ARBA" id="ARBA00022801"/>
    </source>
</evidence>
<keyword evidence="7" id="KW-0378">Hydrolase</keyword>
<dbReference type="Proteomes" id="UP000095280">
    <property type="component" value="Unplaced"/>
</dbReference>
<dbReference type="HAMAP" id="MF_01818">
    <property type="entry name" value="RNase_Z_BN"/>
    <property type="match status" value="1"/>
</dbReference>
<keyword evidence="5" id="KW-0479">Metal-binding</keyword>
<evidence type="ECO:0000256" key="4">
    <source>
        <dbReference type="ARBA" id="ARBA00022722"/>
    </source>
</evidence>
<dbReference type="Gene3D" id="3.60.15.10">
    <property type="entry name" value="Ribonuclease Z/Hydroxyacylglutathione hydrolase-like"/>
    <property type="match status" value="1"/>
</dbReference>
<dbReference type="GO" id="GO:0046872">
    <property type="term" value="F:metal ion binding"/>
    <property type="evidence" value="ECO:0007669"/>
    <property type="project" value="UniProtKB-KW"/>
</dbReference>
<protein>
    <submittedName>
        <fullName evidence="10">Lactamase_B domain-containing protein</fullName>
    </submittedName>
</protein>
<organism evidence="9 10">
    <name type="scientific">Macrostomum lignano</name>
    <dbReference type="NCBI Taxonomy" id="282301"/>
    <lineage>
        <taxon>Eukaryota</taxon>
        <taxon>Metazoa</taxon>
        <taxon>Spiralia</taxon>
        <taxon>Lophotrochozoa</taxon>
        <taxon>Platyhelminthes</taxon>
        <taxon>Rhabditophora</taxon>
        <taxon>Macrostomorpha</taxon>
        <taxon>Macrostomida</taxon>
        <taxon>Macrostomidae</taxon>
        <taxon>Macrostomum</taxon>
    </lineage>
</organism>
<evidence type="ECO:0000256" key="8">
    <source>
        <dbReference type="ARBA" id="ARBA00022833"/>
    </source>
</evidence>
<dbReference type="GO" id="GO:0042781">
    <property type="term" value="F:3'-tRNA processing endoribonuclease activity"/>
    <property type="evidence" value="ECO:0007669"/>
    <property type="project" value="TreeGrafter"/>
</dbReference>
<dbReference type="PANTHER" id="PTHR46018">
    <property type="entry name" value="ZINC PHOSPHODIESTERASE ELAC PROTEIN 1"/>
    <property type="match status" value="1"/>
</dbReference>
<evidence type="ECO:0000256" key="5">
    <source>
        <dbReference type="ARBA" id="ARBA00022723"/>
    </source>
</evidence>
<evidence type="ECO:0000256" key="3">
    <source>
        <dbReference type="ARBA" id="ARBA00022694"/>
    </source>
</evidence>
<dbReference type="AlphaFoldDB" id="A0A1I8IGV3"/>
<dbReference type="SUPFAM" id="SSF56281">
    <property type="entry name" value="Metallo-hydrolase/oxidoreductase"/>
    <property type="match status" value="1"/>
</dbReference>
<dbReference type="PANTHER" id="PTHR46018:SF2">
    <property type="entry name" value="ZINC PHOSPHODIESTERASE ELAC PROTEIN 1"/>
    <property type="match status" value="1"/>
</dbReference>
<proteinExistence type="inferred from homology"/>
<dbReference type="InterPro" id="IPR036866">
    <property type="entry name" value="RibonucZ/Hydroxyglut_hydro"/>
</dbReference>
<evidence type="ECO:0000313" key="10">
    <source>
        <dbReference type="WBParaSite" id="maker-uti_cns_0012545-snap-gene-0.4-mRNA-1"/>
    </source>
</evidence>
<keyword evidence="4" id="KW-0540">Nuclease</keyword>
<name>A0A1I8IGV3_9PLAT</name>
<dbReference type="GO" id="GO:0005634">
    <property type="term" value="C:nucleus"/>
    <property type="evidence" value="ECO:0007669"/>
    <property type="project" value="TreeGrafter"/>
</dbReference>
<reference evidence="10" key="1">
    <citation type="submission" date="2016-11" db="UniProtKB">
        <authorList>
            <consortium name="WormBaseParasite"/>
        </authorList>
    </citation>
    <scope>IDENTIFICATION</scope>
</reference>
<dbReference type="InterPro" id="IPR013471">
    <property type="entry name" value="RNase_Z/BN"/>
</dbReference>
<evidence type="ECO:0000313" key="9">
    <source>
        <dbReference type="Proteomes" id="UP000095280"/>
    </source>
</evidence>
<dbReference type="WBParaSite" id="maker-uti_cns_0012545-snap-gene-0.4-mRNA-1">
    <property type="protein sequence ID" value="maker-uti_cns_0012545-snap-gene-0.4-mRNA-1"/>
    <property type="gene ID" value="maker-uti_cns_0012545-snap-gene-0.4"/>
</dbReference>
<keyword evidence="6" id="KW-0255">Endonuclease</keyword>
<comment type="cofactor">
    <cofactor evidence="1">
        <name>Zn(2+)</name>
        <dbReference type="ChEBI" id="CHEBI:29105"/>
    </cofactor>
</comment>
<comment type="subunit">
    <text evidence="2">Homodimer.</text>
</comment>
<keyword evidence="9" id="KW-1185">Reference proteome</keyword>
<dbReference type="CDD" id="cd07717">
    <property type="entry name" value="RNaseZ_ZiPD-like_MBL-fold"/>
    <property type="match status" value="1"/>
</dbReference>
<evidence type="ECO:0000256" key="1">
    <source>
        <dbReference type="ARBA" id="ARBA00001947"/>
    </source>
</evidence>
<keyword evidence="8" id="KW-0862">Zinc</keyword>
<accession>A0A1I8IGV3</accession>
<evidence type="ECO:0000256" key="6">
    <source>
        <dbReference type="ARBA" id="ARBA00022759"/>
    </source>
</evidence>
<sequence length="394" mass="41516">SSPPLQDLIFLGTASSYPSPHRCASGLIVRFHADGDCWLFDCGESIQVQLMRSPVKLGRISRIFITHLHGDHSFGLPGLISTLGGGRCEAGSVLTVCGPPGTRQFLRQSLAYARSDLVGIRLAIRELAGVPLLMPAPENAQMEAILAAVASDSRQGLLPALPYEIDIADADRQPDGTWTVVSDQEAAAASGGVTVQAAALSHRVPCVGYRLATRAPATGHLQPELAYQLGLARSGESALLGELKRGRTVTTRSGAVIRPEQVTAAPPPPLRLAVFGDTCNSDLAADMCRGVDCVVHEATGDNSLTDSCLEKGHSTPAMAAQFARQVGAKCLLLTHFSQRYTDGAGPTVSDASVELLRRQAEAALDGSGIDLRMAADLRQFAVTHEGVKFVADHG</sequence>
<evidence type="ECO:0000256" key="2">
    <source>
        <dbReference type="ARBA" id="ARBA00011738"/>
    </source>
</evidence>
<keyword evidence="3" id="KW-0819">tRNA processing</keyword>